<evidence type="ECO:0000259" key="2">
    <source>
        <dbReference type="Pfam" id="PF13349"/>
    </source>
</evidence>
<dbReference type="EMBL" id="LK023357">
    <property type="protein sequence ID" value="CDS12227.1"/>
    <property type="molecule type" value="Genomic_DNA"/>
</dbReference>
<name>A0A077WZG3_9FUNG</name>
<proteinExistence type="predicted"/>
<keyword evidence="1" id="KW-0472">Membrane</keyword>
<reference evidence="3" key="1">
    <citation type="journal article" date="2014" name="Genome Announc.">
        <title>De novo whole-genome sequence and genome annotation of Lichtheimia ramosa.</title>
        <authorList>
            <person name="Linde J."/>
            <person name="Schwartze V."/>
            <person name="Binder U."/>
            <person name="Lass-Florl C."/>
            <person name="Voigt K."/>
            <person name="Horn F."/>
        </authorList>
    </citation>
    <scope>NUCLEOTIDE SEQUENCE</scope>
    <source>
        <strain evidence="3">JMRC FSU:6197</strain>
    </source>
</reference>
<feature type="transmembrane region" description="Helical" evidence="1">
    <location>
        <begin position="26"/>
        <end position="46"/>
    </location>
</feature>
<dbReference type="Pfam" id="PF13349">
    <property type="entry name" value="DUF4097"/>
    <property type="match status" value="1"/>
</dbReference>
<dbReference type="AlphaFoldDB" id="A0A077WZG3"/>
<dbReference type="InterPro" id="IPR025164">
    <property type="entry name" value="Toastrack_DUF4097"/>
</dbReference>
<dbReference type="OrthoDB" id="2287180at2759"/>
<feature type="domain" description="DUF4097" evidence="2">
    <location>
        <begin position="202"/>
        <end position="288"/>
    </location>
</feature>
<evidence type="ECO:0000256" key="1">
    <source>
        <dbReference type="SAM" id="Phobius"/>
    </source>
</evidence>
<keyword evidence="1" id="KW-0812">Transmembrane</keyword>
<accession>A0A077WZG3</accession>
<sequence length="348" mass="38821">MQQHDEEKPLLDTKRHRNNERLSRRLSIAAIIISLINICFQAYIFYMKQRIVVSHDTIHFDPVANDQVIVAQQCSQPTIFWRSTYTLPYDMYSGLIIEQKAMHQLQIQEGHTKIRLNPDVADTTVYFDMKLVEEDQQFITIQHDEPDLGILRLIMDTKEDHLDTICISLDITIELPHLAAIDRLDISISNSDIEFLDNGVVLSEALALETGNGNIAFKDLTTTSMALATSKGNIDAHLKHGMGDLSASTSLGDILLDVTEINSPSRVDLAVSKGKAEAHLPDTFESTFTLSTVMGKPKVSSIDHPDRIHIERRGLTKLQGYYGSSRDASAGSDVKLATVMGDSVIVYV</sequence>
<protein>
    <recommendedName>
        <fullName evidence="2">DUF4097 domain-containing protein</fullName>
    </recommendedName>
</protein>
<organism evidence="3">
    <name type="scientific">Lichtheimia ramosa</name>
    <dbReference type="NCBI Taxonomy" id="688394"/>
    <lineage>
        <taxon>Eukaryota</taxon>
        <taxon>Fungi</taxon>
        <taxon>Fungi incertae sedis</taxon>
        <taxon>Mucoromycota</taxon>
        <taxon>Mucoromycotina</taxon>
        <taxon>Mucoromycetes</taxon>
        <taxon>Mucorales</taxon>
        <taxon>Lichtheimiaceae</taxon>
        <taxon>Lichtheimia</taxon>
    </lineage>
</organism>
<gene>
    <name evidence="3" type="ORF">LRAMOSA04422</name>
</gene>
<evidence type="ECO:0000313" key="3">
    <source>
        <dbReference type="EMBL" id="CDS12227.1"/>
    </source>
</evidence>
<keyword evidence="1" id="KW-1133">Transmembrane helix</keyword>